<proteinExistence type="predicted"/>
<gene>
    <name evidence="1" type="ORF">HMPREF0202_02726</name>
</gene>
<accession>U7V2R9</accession>
<dbReference type="EMBL" id="AXZF01000156">
    <property type="protein sequence ID" value="ERT65845.1"/>
    <property type="molecule type" value="Genomic_DNA"/>
</dbReference>
<dbReference type="HOGENOM" id="CLU_3249083_0_0_0"/>
<name>U7V2R9_9FUSO</name>
<evidence type="ECO:0000313" key="1">
    <source>
        <dbReference type="EMBL" id="ERT65845.1"/>
    </source>
</evidence>
<evidence type="ECO:0000313" key="2">
    <source>
        <dbReference type="Proteomes" id="UP000017081"/>
    </source>
</evidence>
<keyword evidence="2" id="KW-1185">Reference proteome</keyword>
<evidence type="ECO:0008006" key="3">
    <source>
        <dbReference type="Google" id="ProtNLM"/>
    </source>
</evidence>
<reference evidence="1 2" key="1">
    <citation type="submission" date="2013-08" db="EMBL/GenBank/DDBJ databases">
        <authorList>
            <person name="Weinstock G."/>
            <person name="Sodergren E."/>
            <person name="Wylie T."/>
            <person name="Fulton L."/>
            <person name="Fulton R."/>
            <person name="Fronick C."/>
            <person name="O'Laughlin M."/>
            <person name="Godfrey J."/>
            <person name="Miner T."/>
            <person name="Herter B."/>
            <person name="Appelbaum E."/>
            <person name="Cordes M."/>
            <person name="Lek S."/>
            <person name="Wollam A."/>
            <person name="Pepin K.H."/>
            <person name="Palsikar V.B."/>
            <person name="Mitreva M."/>
            <person name="Wilson R.K."/>
        </authorList>
    </citation>
    <scope>NUCLEOTIDE SEQUENCE [LARGE SCALE GENOMIC DNA]</scope>
    <source>
        <strain evidence="1 2">ATCC BAA-474</strain>
    </source>
</reference>
<sequence length="42" mass="4951">MAALKRLYMFEKIKKLKALPLKLKESQVAKQLNIDTKTVKKY</sequence>
<organism evidence="1 2">
    <name type="scientific">Cetobacterium somerae ATCC BAA-474</name>
    <dbReference type="NCBI Taxonomy" id="1319815"/>
    <lineage>
        <taxon>Bacteria</taxon>
        <taxon>Fusobacteriati</taxon>
        <taxon>Fusobacteriota</taxon>
        <taxon>Fusobacteriia</taxon>
        <taxon>Fusobacteriales</taxon>
        <taxon>Fusobacteriaceae</taxon>
        <taxon>Cetobacterium</taxon>
    </lineage>
</organism>
<dbReference type="STRING" id="1319815.HMPREF0202_02726"/>
<dbReference type="AlphaFoldDB" id="U7V2R9"/>
<protein>
    <recommendedName>
        <fullName evidence="3">Helix-turn-helix type 11 domain-containing protein</fullName>
    </recommendedName>
</protein>
<comment type="caution">
    <text evidence="1">The sequence shown here is derived from an EMBL/GenBank/DDBJ whole genome shotgun (WGS) entry which is preliminary data.</text>
</comment>
<dbReference type="Proteomes" id="UP000017081">
    <property type="component" value="Unassembled WGS sequence"/>
</dbReference>